<name>A0ABX1F6R1_9PROT</name>
<evidence type="ECO:0000313" key="6">
    <source>
        <dbReference type="Proteomes" id="UP000765160"/>
    </source>
</evidence>
<gene>
    <name evidence="5" type="ORF">HB662_24775</name>
</gene>
<evidence type="ECO:0000256" key="1">
    <source>
        <dbReference type="ARBA" id="ARBA00004418"/>
    </source>
</evidence>
<accession>A0ABX1F6R1</accession>
<dbReference type="EMBL" id="JAAVTX010000007">
    <property type="protein sequence ID" value="NKE48015.1"/>
    <property type="molecule type" value="Genomic_DNA"/>
</dbReference>
<sequence>MTTITLQEPFRALFYSPFYAALARGDFAAQGVAVKLITVGEPDRAVANLLSGAADLAWSGPMRVIRDHAANPDSPLVSFAGVVMRDPFLLVGAGPQPGFKLHDLAAFRLGVVSEVPTPWWCLQQDLLGLGLDPAAMKVTAGRSMAENAAALRDGTLDVAQLFEPFASQAVAAGGAVWHAQASRGPTSYTAFYATRAALVAKRPAMLGLVRGLAAMQRWLHAAPVAEVAATVAPYFEGLDRALLESGIARYRELGVWAKDPVFPEAAFDSLEGAMFGVGAIPRRPGFAACVDTALVAEALA</sequence>
<reference evidence="5 6" key="1">
    <citation type="submission" date="2020-03" db="EMBL/GenBank/DDBJ databases">
        <title>Roseomonas selenitidurans sp. nov. isolated from soil.</title>
        <authorList>
            <person name="Liu H."/>
        </authorList>
    </citation>
    <scope>NUCLEOTIDE SEQUENCE [LARGE SCALE GENOMIC DNA]</scope>
    <source>
        <strain evidence="5 6">JCM 15073</strain>
    </source>
</reference>
<evidence type="ECO:0000256" key="3">
    <source>
        <dbReference type="ARBA" id="ARBA00022729"/>
    </source>
</evidence>
<comment type="caution">
    <text evidence="5">The sequence shown here is derived from an EMBL/GenBank/DDBJ whole genome shotgun (WGS) entry which is preliminary data.</text>
</comment>
<evidence type="ECO:0000256" key="2">
    <source>
        <dbReference type="ARBA" id="ARBA00010742"/>
    </source>
</evidence>
<dbReference type="Pfam" id="PF09084">
    <property type="entry name" value="NMT1"/>
    <property type="match status" value="1"/>
</dbReference>
<dbReference type="Proteomes" id="UP000765160">
    <property type="component" value="Unassembled WGS sequence"/>
</dbReference>
<evidence type="ECO:0000259" key="4">
    <source>
        <dbReference type="Pfam" id="PF09084"/>
    </source>
</evidence>
<dbReference type="Gene3D" id="3.40.190.10">
    <property type="entry name" value="Periplasmic binding protein-like II"/>
    <property type="match status" value="2"/>
</dbReference>
<dbReference type="RefSeq" id="WP_168053906.1">
    <property type="nucleotide sequence ID" value="NZ_JAATJR010000007.1"/>
</dbReference>
<organism evidence="5 6">
    <name type="scientific">Falsiroseomonas frigidaquae</name>
    <dbReference type="NCBI Taxonomy" id="487318"/>
    <lineage>
        <taxon>Bacteria</taxon>
        <taxon>Pseudomonadati</taxon>
        <taxon>Pseudomonadota</taxon>
        <taxon>Alphaproteobacteria</taxon>
        <taxon>Acetobacterales</taxon>
        <taxon>Roseomonadaceae</taxon>
        <taxon>Falsiroseomonas</taxon>
    </lineage>
</organism>
<dbReference type="SUPFAM" id="SSF53850">
    <property type="entry name" value="Periplasmic binding protein-like II"/>
    <property type="match status" value="1"/>
</dbReference>
<proteinExistence type="inferred from homology"/>
<keyword evidence="6" id="KW-1185">Reference proteome</keyword>
<dbReference type="PANTHER" id="PTHR30024">
    <property type="entry name" value="ALIPHATIC SULFONATES-BINDING PROTEIN-RELATED"/>
    <property type="match status" value="1"/>
</dbReference>
<comment type="subcellular location">
    <subcellularLocation>
        <location evidence="1">Periplasm</location>
    </subcellularLocation>
</comment>
<protein>
    <submittedName>
        <fullName evidence="5">ABC transporter substrate-binding protein</fullName>
    </submittedName>
</protein>
<evidence type="ECO:0000313" key="5">
    <source>
        <dbReference type="EMBL" id="NKE48015.1"/>
    </source>
</evidence>
<dbReference type="PANTHER" id="PTHR30024:SF47">
    <property type="entry name" value="TAURINE-BINDING PERIPLASMIC PROTEIN"/>
    <property type="match status" value="1"/>
</dbReference>
<keyword evidence="3" id="KW-0732">Signal</keyword>
<dbReference type="InterPro" id="IPR015168">
    <property type="entry name" value="SsuA/THI5"/>
</dbReference>
<comment type="similarity">
    <text evidence="2">Belongs to the bacterial solute-binding protein SsuA/TauA family.</text>
</comment>
<feature type="domain" description="SsuA/THI5-like" evidence="4">
    <location>
        <begin position="16"/>
        <end position="204"/>
    </location>
</feature>